<reference evidence="2" key="2">
    <citation type="submission" date="2020-11" db="EMBL/GenBank/DDBJ databases">
        <authorList>
            <person name="McCartney M.A."/>
            <person name="Auch B."/>
            <person name="Kono T."/>
            <person name="Mallez S."/>
            <person name="Becker A."/>
            <person name="Gohl D.M."/>
            <person name="Silverstein K.A.T."/>
            <person name="Koren S."/>
            <person name="Bechman K.B."/>
            <person name="Herman A."/>
            <person name="Abrahante J.E."/>
            <person name="Garbe J."/>
        </authorList>
    </citation>
    <scope>NUCLEOTIDE SEQUENCE</scope>
    <source>
        <strain evidence="2">Duluth1</strain>
        <tissue evidence="2">Whole animal</tissue>
    </source>
</reference>
<gene>
    <name evidence="2" type="ORF">DPMN_148623</name>
</gene>
<dbReference type="PROSITE" id="PS50041">
    <property type="entry name" value="C_TYPE_LECTIN_2"/>
    <property type="match status" value="1"/>
</dbReference>
<dbReference type="EMBL" id="JAIWYP010000007">
    <property type="protein sequence ID" value="KAH3795078.1"/>
    <property type="molecule type" value="Genomic_DNA"/>
</dbReference>
<dbReference type="AlphaFoldDB" id="A0A9D4J464"/>
<dbReference type="Gene3D" id="3.10.100.10">
    <property type="entry name" value="Mannose-Binding Protein A, subunit A"/>
    <property type="match status" value="1"/>
</dbReference>
<dbReference type="Proteomes" id="UP000828390">
    <property type="component" value="Unassembled WGS sequence"/>
</dbReference>
<comment type="caution">
    <text evidence="2">The sequence shown here is derived from an EMBL/GenBank/DDBJ whole genome shotgun (WGS) entry which is preliminary data.</text>
</comment>
<evidence type="ECO:0000259" key="1">
    <source>
        <dbReference type="PROSITE" id="PS50041"/>
    </source>
</evidence>
<dbReference type="InterPro" id="IPR016187">
    <property type="entry name" value="CTDL_fold"/>
</dbReference>
<evidence type="ECO:0000313" key="3">
    <source>
        <dbReference type="Proteomes" id="UP000828390"/>
    </source>
</evidence>
<keyword evidence="3" id="KW-1185">Reference proteome</keyword>
<accession>A0A9D4J464</accession>
<name>A0A9D4J464_DREPO</name>
<proteinExistence type="predicted"/>
<evidence type="ECO:0000313" key="2">
    <source>
        <dbReference type="EMBL" id="KAH3795078.1"/>
    </source>
</evidence>
<organism evidence="2 3">
    <name type="scientific">Dreissena polymorpha</name>
    <name type="common">Zebra mussel</name>
    <name type="synonym">Mytilus polymorpha</name>
    <dbReference type="NCBI Taxonomy" id="45954"/>
    <lineage>
        <taxon>Eukaryota</taxon>
        <taxon>Metazoa</taxon>
        <taxon>Spiralia</taxon>
        <taxon>Lophotrochozoa</taxon>
        <taxon>Mollusca</taxon>
        <taxon>Bivalvia</taxon>
        <taxon>Autobranchia</taxon>
        <taxon>Heteroconchia</taxon>
        <taxon>Euheterodonta</taxon>
        <taxon>Imparidentia</taxon>
        <taxon>Neoheterodontei</taxon>
        <taxon>Myida</taxon>
        <taxon>Dreissenoidea</taxon>
        <taxon>Dreissenidae</taxon>
        <taxon>Dreissena</taxon>
    </lineage>
</organism>
<feature type="domain" description="C-type lectin" evidence="1">
    <location>
        <begin position="13"/>
        <end position="56"/>
    </location>
</feature>
<dbReference type="InterPro" id="IPR001304">
    <property type="entry name" value="C-type_lectin-like"/>
</dbReference>
<dbReference type="InterPro" id="IPR016186">
    <property type="entry name" value="C-type_lectin-like/link_sf"/>
</dbReference>
<reference evidence="2" key="1">
    <citation type="journal article" date="2019" name="bioRxiv">
        <title>The Genome of the Zebra Mussel, Dreissena polymorpha: A Resource for Invasive Species Research.</title>
        <authorList>
            <person name="McCartney M.A."/>
            <person name="Auch B."/>
            <person name="Kono T."/>
            <person name="Mallez S."/>
            <person name="Zhang Y."/>
            <person name="Obille A."/>
            <person name="Becker A."/>
            <person name="Abrahante J.E."/>
            <person name="Garbe J."/>
            <person name="Badalamenti J.P."/>
            <person name="Herman A."/>
            <person name="Mangelson H."/>
            <person name="Liachko I."/>
            <person name="Sullivan S."/>
            <person name="Sone E.D."/>
            <person name="Koren S."/>
            <person name="Silverstein K.A.T."/>
            <person name="Beckman K.B."/>
            <person name="Gohl D.M."/>
        </authorList>
    </citation>
    <scope>NUCLEOTIDE SEQUENCE</scope>
    <source>
        <strain evidence="2">Duluth1</strain>
        <tissue evidence="2">Whole animal</tissue>
    </source>
</reference>
<dbReference type="CDD" id="cd00037">
    <property type="entry name" value="CLECT"/>
    <property type="match status" value="1"/>
</dbReference>
<dbReference type="SUPFAM" id="SSF56436">
    <property type="entry name" value="C-type lectin-like"/>
    <property type="match status" value="1"/>
</dbReference>
<sequence length="59" mass="6547">METGSRPLTTNLVAYVNWALGEPHNGILEPCAVTSGPSQWRWADVLCTRRLSTVCEIDM</sequence>
<protein>
    <recommendedName>
        <fullName evidence="1">C-type lectin domain-containing protein</fullName>
    </recommendedName>
</protein>